<reference evidence="11" key="1">
    <citation type="submission" date="2021-06" db="EMBL/GenBank/DDBJ databases">
        <authorList>
            <person name="Kallberg Y."/>
            <person name="Tangrot J."/>
            <person name="Rosling A."/>
        </authorList>
    </citation>
    <scope>NUCLEOTIDE SEQUENCE</scope>
    <source>
        <strain evidence="11">MT106</strain>
    </source>
</reference>
<feature type="transmembrane region" description="Helical" evidence="8">
    <location>
        <begin position="172"/>
        <end position="196"/>
    </location>
</feature>
<feature type="transmembrane region" description="Helical" evidence="8">
    <location>
        <begin position="89"/>
        <end position="110"/>
    </location>
</feature>
<comment type="similarity">
    <text evidence="8">Belongs to the DHHC palmitoyltransferase family.</text>
</comment>
<proteinExistence type="inferred from homology"/>
<feature type="domain" description="Palmitoyltransferase DHHC" evidence="10">
    <location>
        <begin position="136"/>
        <end position="220"/>
    </location>
</feature>
<dbReference type="EMBL" id="CAJVPL010000584">
    <property type="protein sequence ID" value="CAG8512117.1"/>
    <property type="molecule type" value="Genomic_DNA"/>
</dbReference>
<evidence type="ECO:0000256" key="4">
    <source>
        <dbReference type="ARBA" id="ARBA00023136"/>
    </source>
</evidence>
<evidence type="ECO:0000256" key="8">
    <source>
        <dbReference type="RuleBase" id="RU079119"/>
    </source>
</evidence>
<keyword evidence="2 8" id="KW-0812">Transmembrane</keyword>
<keyword evidence="4 8" id="KW-0472">Membrane</keyword>
<keyword evidence="12" id="KW-1185">Reference proteome</keyword>
<feature type="coiled-coil region" evidence="9">
    <location>
        <begin position="387"/>
        <end position="414"/>
    </location>
</feature>
<dbReference type="Proteomes" id="UP000789831">
    <property type="component" value="Unassembled WGS sequence"/>
</dbReference>
<evidence type="ECO:0000256" key="1">
    <source>
        <dbReference type="ARBA" id="ARBA00004141"/>
    </source>
</evidence>
<evidence type="ECO:0000256" key="3">
    <source>
        <dbReference type="ARBA" id="ARBA00022989"/>
    </source>
</evidence>
<keyword evidence="5" id="KW-0564">Palmitate</keyword>
<name>A0A9N8ZZ27_9GLOM</name>
<dbReference type="EC" id="2.3.1.225" evidence="8"/>
<gene>
    <name evidence="11" type="ORF">AGERDE_LOCUS4796</name>
</gene>
<dbReference type="PROSITE" id="PS50216">
    <property type="entry name" value="DHHC"/>
    <property type="match status" value="1"/>
</dbReference>
<feature type="transmembrane region" description="Helical" evidence="8">
    <location>
        <begin position="57"/>
        <end position="77"/>
    </location>
</feature>
<accession>A0A9N8ZZ27</accession>
<dbReference type="GO" id="GO:0070652">
    <property type="term" value="C:HAUS complex"/>
    <property type="evidence" value="ECO:0007669"/>
    <property type="project" value="TreeGrafter"/>
</dbReference>
<dbReference type="GO" id="GO:1990498">
    <property type="term" value="C:mitotic spindle microtubule"/>
    <property type="evidence" value="ECO:0007669"/>
    <property type="project" value="TreeGrafter"/>
</dbReference>
<dbReference type="InterPro" id="IPR001594">
    <property type="entry name" value="Palmitoyltrfase_DHHC"/>
</dbReference>
<comment type="subcellular location">
    <subcellularLocation>
        <location evidence="1">Membrane</location>
        <topology evidence="1">Multi-pass membrane protein</topology>
    </subcellularLocation>
</comment>
<organism evidence="11 12">
    <name type="scientific">Ambispora gerdemannii</name>
    <dbReference type="NCBI Taxonomy" id="144530"/>
    <lineage>
        <taxon>Eukaryota</taxon>
        <taxon>Fungi</taxon>
        <taxon>Fungi incertae sedis</taxon>
        <taxon>Mucoromycota</taxon>
        <taxon>Glomeromycotina</taxon>
        <taxon>Glomeromycetes</taxon>
        <taxon>Archaeosporales</taxon>
        <taxon>Ambisporaceae</taxon>
        <taxon>Ambispora</taxon>
    </lineage>
</organism>
<evidence type="ECO:0000256" key="2">
    <source>
        <dbReference type="ARBA" id="ARBA00022692"/>
    </source>
</evidence>
<evidence type="ECO:0000256" key="6">
    <source>
        <dbReference type="ARBA" id="ARBA00023288"/>
    </source>
</evidence>
<keyword evidence="8" id="KW-0012">Acyltransferase</keyword>
<protein>
    <recommendedName>
        <fullName evidence="8">Palmitoyltransferase</fullName>
        <ecNumber evidence="8">2.3.1.225</ecNumber>
    </recommendedName>
</protein>
<dbReference type="InterPro" id="IPR028346">
    <property type="entry name" value="HAUS2"/>
</dbReference>
<keyword evidence="3 8" id="KW-1133">Transmembrane helix</keyword>
<comment type="caution">
    <text evidence="11">The sequence shown here is derived from an EMBL/GenBank/DDBJ whole genome shotgun (WGS) entry which is preliminary data.</text>
</comment>
<dbReference type="AlphaFoldDB" id="A0A9N8ZZ27"/>
<evidence type="ECO:0000256" key="5">
    <source>
        <dbReference type="ARBA" id="ARBA00023139"/>
    </source>
</evidence>
<dbReference type="PANTHER" id="PTHR16039:SF1">
    <property type="entry name" value="HAUS AUGMIN-LIKE COMPLEX SUBUNIT 2"/>
    <property type="match status" value="1"/>
</dbReference>
<dbReference type="PANTHER" id="PTHR16039">
    <property type="entry name" value="HAUS AUGMIN-LIKE COMPLEX SUBUNIT 2"/>
    <property type="match status" value="1"/>
</dbReference>
<evidence type="ECO:0000256" key="7">
    <source>
        <dbReference type="ARBA" id="ARBA00048048"/>
    </source>
</evidence>
<evidence type="ECO:0000313" key="12">
    <source>
        <dbReference type="Proteomes" id="UP000789831"/>
    </source>
</evidence>
<comment type="catalytic activity">
    <reaction evidence="7 8">
        <text>L-cysteinyl-[protein] + hexadecanoyl-CoA = S-hexadecanoyl-L-cysteinyl-[protein] + CoA</text>
        <dbReference type="Rhea" id="RHEA:36683"/>
        <dbReference type="Rhea" id="RHEA-COMP:10131"/>
        <dbReference type="Rhea" id="RHEA-COMP:11032"/>
        <dbReference type="ChEBI" id="CHEBI:29950"/>
        <dbReference type="ChEBI" id="CHEBI:57287"/>
        <dbReference type="ChEBI" id="CHEBI:57379"/>
        <dbReference type="ChEBI" id="CHEBI:74151"/>
        <dbReference type="EC" id="2.3.1.225"/>
    </reaction>
</comment>
<dbReference type="GO" id="GO:0007020">
    <property type="term" value="P:microtubule nucleation"/>
    <property type="evidence" value="ECO:0007669"/>
    <property type="project" value="TreeGrafter"/>
</dbReference>
<keyword evidence="6" id="KW-0449">Lipoprotein</keyword>
<keyword evidence="8" id="KW-0808">Transferase</keyword>
<evidence type="ECO:0000256" key="9">
    <source>
        <dbReference type="SAM" id="Coils"/>
    </source>
</evidence>
<dbReference type="GO" id="GO:0019706">
    <property type="term" value="F:protein-cysteine S-palmitoyltransferase activity"/>
    <property type="evidence" value="ECO:0007669"/>
    <property type="project" value="UniProtKB-EC"/>
</dbReference>
<evidence type="ECO:0000259" key="10">
    <source>
        <dbReference type="Pfam" id="PF01529"/>
    </source>
</evidence>
<sequence>MGPSNRFRHGPIGKLHKFLAVTLLGWILNASKCFCGNRLSRKLDGVYRYFMEEKNPILQLVYLTLLTASIYIFKITGWEEIPGPYLSRVHLILVPLVILFTYLSLFIASWSDPGRITRENAIKAGRMFEYDLLLFEPHNVCRTCLIEKPARSKHCSLCAWINNCVGLRNHRFFIMFLYATTQICFYGTYIIVWIFFGIAKEKNLSAAYIYNNATGKRVPITFYQTVLYLIHQERLLGSLGVFAFLDLEDIILSGELYCCEKELIVRDDDNNNGKNKMAKKRKSIMIYWSETAEKRKDRLARKESPAGSQVRSLQEVRNIYDAGFIGNFKQLTYKRSTLTGIIRTAEVKQSQSMGPTSLDMILEFARGLGYTEVSSAPTSQTASSLKLMDLLDELMALQDKINGLQKDITKIKDLRETCDIVNSSELEKKIKILETLSNHIQSILSNKQVLVMRFKNPHVGEHINIEPKYHKELAELFPTIIQSIASLPKDMENAKWFDENQQIIIDEEKLSKQLSSTASIIAMYGNYADCLDRIRMIVKEMQEKFK</sequence>
<keyword evidence="9" id="KW-0175">Coiled coil</keyword>
<comment type="domain">
    <text evidence="8">The DHHC domain is required for palmitoyltransferase activity.</text>
</comment>
<dbReference type="GO" id="GO:0016020">
    <property type="term" value="C:membrane"/>
    <property type="evidence" value="ECO:0007669"/>
    <property type="project" value="UniProtKB-SubCell"/>
</dbReference>
<evidence type="ECO:0000313" key="11">
    <source>
        <dbReference type="EMBL" id="CAG8512117.1"/>
    </source>
</evidence>
<dbReference type="Pfam" id="PF01529">
    <property type="entry name" value="DHHC"/>
    <property type="match status" value="1"/>
</dbReference>
<dbReference type="OrthoDB" id="9909019at2759"/>
<dbReference type="GO" id="GO:0031023">
    <property type="term" value="P:microtubule organizing center organization"/>
    <property type="evidence" value="ECO:0007669"/>
    <property type="project" value="InterPro"/>
</dbReference>
<dbReference type="GO" id="GO:0051225">
    <property type="term" value="P:spindle assembly"/>
    <property type="evidence" value="ECO:0007669"/>
    <property type="project" value="InterPro"/>
</dbReference>
<dbReference type="Pfam" id="PF15003">
    <property type="entry name" value="HAUS2"/>
    <property type="match status" value="1"/>
</dbReference>